<organism evidence="7 8">
    <name type="scientific">Vanilla planifolia</name>
    <name type="common">Vanilla</name>
    <dbReference type="NCBI Taxonomy" id="51239"/>
    <lineage>
        <taxon>Eukaryota</taxon>
        <taxon>Viridiplantae</taxon>
        <taxon>Streptophyta</taxon>
        <taxon>Embryophyta</taxon>
        <taxon>Tracheophyta</taxon>
        <taxon>Spermatophyta</taxon>
        <taxon>Magnoliopsida</taxon>
        <taxon>Liliopsida</taxon>
        <taxon>Asparagales</taxon>
        <taxon>Orchidaceae</taxon>
        <taxon>Vanilloideae</taxon>
        <taxon>Vanilleae</taxon>
        <taxon>Vanilla</taxon>
    </lineage>
</organism>
<evidence type="ECO:0000256" key="3">
    <source>
        <dbReference type="ARBA" id="ARBA00022833"/>
    </source>
</evidence>
<dbReference type="Gene3D" id="3.30.40.10">
    <property type="entry name" value="Zinc/RING finger domain, C3HC4 (zinc finger)"/>
    <property type="match status" value="1"/>
</dbReference>
<keyword evidence="3" id="KW-0862">Zinc</keyword>
<sequence length="336" mass="36616">MALQAQYPANLVLVNRAEAERNGKEIEMELPHPPLFEQSAAVFCSNGGNANPRKRGRGPATTVVGKPFEVAPPPQQQKFFSLQAQPAMQAALLTPASMLGLQSGTTPPLVSTGLRLAFDEQSQSHVHTEQPICPVSASLSVDLLAQINQQKDEYEEFLLAQKEQLRRALAERWQRHYRSLLAAAEESAGRRLHDKKAEIESASRRCAELESQLVRLRTESMAWQSKAMAEQATAVSLHAQLQQASAAAASAKGQAIEECCEESPVEDGESAYVDPFRTPGMPERPCLSCRRNPASFVLLPCRHLCLCFACESASAAGERCPACGCFRKGSLQVSLC</sequence>
<comment type="caution">
    <text evidence="7">The sequence shown here is derived from an EMBL/GenBank/DDBJ whole genome shotgun (WGS) entry which is preliminary data.</text>
</comment>
<dbReference type="OrthoDB" id="1711136at2759"/>
<dbReference type="InterPro" id="IPR001841">
    <property type="entry name" value="Znf_RING"/>
</dbReference>
<keyword evidence="5" id="KW-0175">Coiled coil</keyword>
<proteinExistence type="predicted"/>
<dbReference type="Proteomes" id="UP000639772">
    <property type="component" value="Chromosome 7"/>
</dbReference>
<evidence type="ECO:0000313" key="7">
    <source>
        <dbReference type="EMBL" id="KAG0474529.1"/>
    </source>
</evidence>
<evidence type="ECO:0000259" key="6">
    <source>
        <dbReference type="PROSITE" id="PS50089"/>
    </source>
</evidence>
<dbReference type="InterPro" id="IPR013083">
    <property type="entry name" value="Znf_RING/FYVE/PHD"/>
</dbReference>
<dbReference type="AlphaFoldDB" id="A0A835QKZ6"/>
<protein>
    <recommendedName>
        <fullName evidence="6">RING-type domain-containing protein</fullName>
    </recommendedName>
</protein>
<name>A0A835QKZ6_VANPL</name>
<gene>
    <name evidence="7" type="ORF">HPP92_014215</name>
</gene>
<reference evidence="7 8" key="1">
    <citation type="journal article" date="2020" name="Nat. Food">
        <title>A phased Vanilla planifolia genome enables genetic improvement of flavour and production.</title>
        <authorList>
            <person name="Hasing T."/>
            <person name="Tang H."/>
            <person name="Brym M."/>
            <person name="Khazi F."/>
            <person name="Huang T."/>
            <person name="Chambers A.H."/>
        </authorList>
    </citation>
    <scope>NUCLEOTIDE SEQUENCE [LARGE SCALE GENOMIC DNA]</scope>
    <source>
        <tissue evidence="7">Leaf</tissue>
    </source>
</reference>
<dbReference type="Pfam" id="PF13920">
    <property type="entry name" value="zf-C3HC4_3"/>
    <property type="match status" value="1"/>
</dbReference>
<dbReference type="EMBL" id="JADCNM010000007">
    <property type="protein sequence ID" value="KAG0474529.1"/>
    <property type="molecule type" value="Genomic_DNA"/>
</dbReference>
<evidence type="ECO:0000256" key="4">
    <source>
        <dbReference type="PROSITE-ProRule" id="PRU00175"/>
    </source>
</evidence>
<evidence type="ECO:0000256" key="2">
    <source>
        <dbReference type="ARBA" id="ARBA00022771"/>
    </source>
</evidence>
<dbReference type="PANTHER" id="PTHR42647:SF5">
    <property type="entry name" value="SBP (S-RIBONUCLEASE BINDING PROTEIN) FAMILY PROTEIN"/>
    <property type="match status" value="1"/>
</dbReference>
<dbReference type="PANTHER" id="PTHR42647">
    <property type="entry name" value="SBP (S-RIBONUCLEASE BINDING PROTEIN) FAMILY PROTEIN"/>
    <property type="match status" value="1"/>
</dbReference>
<dbReference type="PIRSF" id="PIRSF036836">
    <property type="entry name" value="RNase_bind_SBP1"/>
    <property type="match status" value="1"/>
</dbReference>
<feature type="domain" description="RING-type" evidence="6">
    <location>
        <begin position="286"/>
        <end position="323"/>
    </location>
</feature>
<evidence type="ECO:0000256" key="1">
    <source>
        <dbReference type="ARBA" id="ARBA00022723"/>
    </source>
</evidence>
<evidence type="ECO:0000256" key="5">
    <source>
        <dbReference type="SAM" id="Coils"/>
    </source>
</evidence>
<keyword evidence="2 4" id="KW-0863">Zinc-finger</keyword>
<evidence type="ECO:0000313" key="8">
    <source>
        <dbReference type="Proteomes" id="UP000639772"/>
    </source>
</evidence>
<dbReference type="CDD" id="cd16649">
    <property type="entry name" value="mRING-HC-C3HC5_CGRF1-like"/>
    <property type="match status" value="1"/>
</dbReference>
<dbReference type="GO" id="GO:0004842">
    <property type="term" value="F:ubiquitin-protein transferase activity"/>
    <property type="evidence" value="ECO:0007669"/>
    <property type="project" value="TreeGrafter"/>
</dbReference>
<dbReference type="PROSITE" id="PS50089">
    <property type="entry name" value="ZF_RING_2"/>
    <property type="match status" value="1"/>
</dbReference>
<accession>A0A835QKZ6</accession>
<feature type="coiled-coil region" evidence="5">
    <location>
        <begin position="192"/>
        <end position="226"/>
    </location>
</feature>
<keyword evidence="1" id="KW-0479">Metal-binding</keyword>
<dbReference type="GO" id="GO:0008270">
    <property type="term" value="F:zinc ion binding"/>
    <property type="evidence" value="ECO:0007669"/>
    <property type="project" value="UniProtKB-KW"/>
</dbReference>